<dbReference type="CDD" id="cd11685">
    <property type="entry name" value="UEV_TSG101-like"/>
    <property type="match status" value="1"/>
</dbReference>
<dbReference type="OMA" id="DVGREQF"/>
<gene>
    <name evidence="9" type="ORF">BSAL_45100</name>
</gene>
<evidence type="ECO:0000256" key="5">
    <source>
        <dbReference type="PROSITE-ProRule" id="PRU00644"/>
    </source>
</evidence>
<keyword evidence="3" id="KW-0967">Endosome</keyword>
<dbReference type="VEuPathDB" id="TriTrypDB:BSAL_45100"/>
<sequence length="486" mass="51611">MEILIQNIRADGLVAVYGQERTSAILKYIQGFLPYAPNFQPIVGSVIAQRVAGLGGQSLLTLTCPLLVQCRDAQNTVLVVKVIFPIQFPDRAPFAVLTLPSNAQYKADHTVVLAHGVIRLANLPLLQEGSLPPYSLCDILLAITDALGNEYPFVLGNAPNPPASHSVGPPGNSPLIPSPLGLPTPLGMMPGPAVVAPHQSLHPTTTTPTTTRPPSPPPPPPTRPLVLAAAEALMLYLGNHDVEDYITVQLEAAGALARLQADRQSLQTELESLTAQKARVQQLQHSSQDLCEVVSHLQANASESELTAKITEPQELLATSDDASTAALQLLTDIHAYDDAMMLEEQMLRRGIVQAEDYIKVISDQARSQFRSRYRFGRLLAAVGSSSGAVAPPPAVGALQVPLPKPDQDTPAPPSPSLNAAASTTRPSPPLAAPTETKEPSENEAIQLLTIEFQGVLDPSIVGDVWAATQSMSTARSELRSIAGLS</sequence>
<dbReference type="InterPro" id="IPR052070">
    <property type="entry name" value="ESCRT-I_UEV_domain"/>
</dbReference>
<dbReference type="GO" id="GO:0000813">
    <property type="term" value="C:ESCRT I complex"/>
    <property type="evidence" value="ECO:0007669"/>
    <property type="project" value="TreeGrafter"/>
</dbReference>
<dbReference type="Pfam" id="PF09454">
    <property type="entry name" value="Vps23_core"/>
    <property type="match status" value="1"/>
</dbReference>
<feature type="region of interest" description="Disordered" evidence="7">
    <location>
        <begin position="402"/>
        <end position="441"/>
    </location>
</feature>
<organism evidence="9 10">
    <name type="scientific">Bodo saltans</name>
    <name type="common">Flagellated protozoan</name>
    <dbReference type="NCBI Taxonomy" id="75058"/>
    <lineage>
        <taxon>Eukaryota</taxon>
        <taxon>Discoba</taxon>
        <taxon>Euglenozoa</taxon>
        <taxon>Kinetoplastea</taxon>
        <taxon>Metakinetoplastina</taxon>
        <taxon>Eubodonida</taxon>
        <taxon>Bodonidae</taxon>
        <taxon>Bodo</taxon>
    </lineage>
</organism>
<evidence type="ECO:0000256" key="3">
    <source>
        <dbReference type="ARBA" id="ARBA00022753"/>
    </source>
</evidence>
<feature type="compositionally biased region" description="Pro residues" evidence="7">
    <location>
        <begin position="211"/>
        <end position="222"/>
    </location>
</feature>
<feature type="coiled-coil region" evidence="6">
    <location>
        <begin position="256"/>
        <end position="283"/>
    </location>
</feature>
<evidence type="ECO:0000256" key="7">
    <source>
        <dbReference type="SAM" id="MobiDB-lite"/>
    </source>
</evidence>
<evidence type="ECO:0000313" key="10">
    <source>
        <dbReference type="Proteomes" id="UP000051952"/>
    </source>
</evidence>
<reference evidence="10" key="1">
    <citation type="submission" date="2015-09" db="EMBL/GenBank/DDBJ databases">
        <authorList>
            <consortium name="Pathogen Informatics"/>
        </authorList>
    </citation>
    <scope>NUCLEOTIDE SEQUENCE [LARGE SCALE GENOMIC DNA]</scope>
    <source>
        <strain evidence="10">Lake Konstanz</strain>
    </source>
</reference>
<feature type="domain" description="SB" evidence="8">
    <location>
        <begin position="321"/>
        <end position="389"/>
    </location>
</feature>
<evidence type="ECO:0000256" key="2">
    <source>
        <dbReference type="ARBA" id="ARBA00022448"/>
    </source>
</evidence>
<dbReference type="AlphaFoldDB" id="A0A0S4KPG1"/>
<proteinExistence type="predicted"/>
<evidence type="ECO:0000256" key="6">
    <source>
        <dbReference type="SAM" id="Coils"/>
    </source>
</evidence>
<keyword evidence="10" id="KW-1185">Reference proteome</keyword>
<name>A0A0S4KPG1_BODSA</name>
<dbReference type="GO" id="GO:0015031">
    <property type="term" value="P:protein transport"/>
    <property type="evidence" value="ECO:0007669"/>
    <property type="project" value="UniProtKB-UniRule"/>
</dbReference>
<dbReference type="PANTHER" id="PTHR23306">
    <property type="entry name" value="TUMOR SUSCEPTIBILITY GENE 101 PROTEIN-RELATED"/>
    <property type="match status" value="1"/>
</dbReference>
<evidence type="ECO:0000256" key="1">
    <source>
        <dbReference type="ARBA" id="ARBA00004177"/>
    </source>
</evidence>
<dbReference type="GO" id="GO:0043130">
    <property type="term" value="F:ubiquitin binding"/>
    <property type="evidence" value="ECO:0007669"/>
    <property type="project" value="TreeGrafter"/>
</dbReference>
<protein>
    <submittedName>
        <fullName evidence="9">ESCRT-I subunit Vps23, putative</fullName>
    </submittedName>
</protein>
<keyword evidence="2 5" id="KW-0813">Transport</keyword>
<evidence type="ECO:0000256" key="4">
    <source>
        <dbReference type="ARBA" id="ARBA00022927"/>
    </source>
</evidence>
<keyword evidence="4 5" id="KW-0653">Protein transport</keyword>
<dbReference type="GO" id="GO:0008333">
    <property type="term" value="P:endosome to lysosome transport"/>
    <property type="evidence" value="ECO:0007669"/>
    <property type="project" value="TreeGrafter"/>
</dbReference>
<dbReference type="PROSITE" id="PS51312">
    <property type="entry name" value="SB"/>
    <property type="match status" value="1"/>
</dbReference>
<evidence type="ECO:0000259" key="8">
    <source>
        <dbReference type="PROSITE" id="PS51312"/>
    </source>
</evidence>
<evidence type="ECO:0000313" key="9">
    <source>
        <dbReference type="EMBL" id="CUI15525.1"/>
    </source>
</evidence>
<dbReference type="OrthoDB" id="306304at2759"/>
<dbReference type="SUPFAM" id="SSF140111">
    <property type="entry name" value="Endosomal sorting complex assembly domain"/>
    <property type="match status" value="1"/>
</dbReference>
<dbReference type="InterPro" id="IPR017916">
    <property type="entry name" value="SB_dom"/>
</dbReference>
<dbReference type="Proteomes" id="UP000051952">
    <property type="component" value="Unassembled WGS sequence"/>
</dbReference>
<feature type="region of interest" description="Disordered" evidence="7">
    <location>
        <begin position="195"/>
        <end position="222"/>
    </location>
</feature>
<dbReference type="InterPro" id="IPR037202">
    <property type="entry name" value="ESCRT_assembly_dom"/>
</dbReference>
<keyword evidence="6" id="KW-0175">Coiled coil</keyword>
<dbReference type="PANTHER" id="PTHR23306:SF3">
    <property type="entry name" value="TUMOR SUPPRESSOR PROTEIN 101"/>
    <property type="match status" value="1"/>
</dbReference>
<accession>A0A0S4KPG1</accession>
<dbReference type="EMBL" id="CYKH01002197">
    <property type="protein sequence ID" value="CUI15525.1"/>
    <property type="molecule type" value="Genomic_DNA"/>
</dbReference>
<comment type="subcellular location">
    <subcellularLocation>
        <location evidence="1">Endosome</location>
    </subcellularLocation>
</comment>